<reference evidence="1 2" key="1">
    <citation type="submission" date="2023-04" db="EMBL/GenBank/DDBJ databases">
        <title>Lysobacter sp. strain UC isolated from soil sample.</title>
        <authorList>
            <person name="Choksket S."/>
            <person name="Harshvardhan F."/>
            <person name="Rana R."/>
            <person name="Patil P.B."/>
            <person name="Korpole S."/>
        </authorList>
    </citation>
    <scope>NUCLEOTIDE SEQUENCE [LARGE SCALE GENOMIC DNA]</scope>
    <source>
        <strain evidence="1 2">UC</strain>
    </source>
</reference>
<dbReference type="RefSeq" id="WP_309261286.1">
    <property type="nucleotide sequence ID" value="NZ_JARUHG010000001.1"/>
</dbReference>
<proteinExistence type="predicted"/>
<evidence type="ECO:0000313" key="1">
    <source>
        <dbReference type="EMBL" id="MDR0182129.1"/>
    </source>
</evidence>
<sequence>MRLTGKSIGSMAVIALLAASNGCRGESGAAERFVRHADHHPLLKLILEEPTAEGFAKVALMRGDVAVRVLAGNGIVYLRESPPNLSPSGQIALLTQVDQGLVRDSEGGYLHDRASCVFISLRDACVVAKETGLFCGGSWAENDTWIVPDGTTVDLNGRRLSKGSVSSKQAFIDDADIASSLENLRLCDPKG</sequence>
<dbReference type="Proteomes" id="UP001233535">
    <property type="component" value="Unassembled WGS sequence"/>
</dbReference>
<organism evidence="1 2">
    <name type="scientific">Lysobacter arvi</name>
    <dbReference type="NCBI Taxonomy" id="3038776"/>
    <lineage>
        <taxon>Bacteria</taxon>
        <taxon>Pseudomonadati</taxon>
        <taxon>Pseudomonadota</taxon>
        <taxon>Gammaproteobacteria</taxon>
        <taxon>Lysobacterales</taxon>
        <taxon>Lysobacteraceae</taxon>
        <taxon>Lysobacter</taxon>
    </lineage>
</organism>
<name>A0ABU1CAB0_9GAMM</name>
<protein>
    <submittedName>
        <fullName evidence="1">Uncharacterized protein</fullName>
    </submittedName>
</protein>
<comment type="caution">
    <text evidence="1">The sequence shown here is derived from an EMBL/GenBank/DDBJ whole genome shotgun (WGS) entry which is preliminary data.</text>
</comment>
<gene>
    <name evidence="1" type="ORF">P8609_03980</name>
</gene>
<accession>A0ABU1CAB0</accession>
<dbReference type="EMBL" id="JARUHG010000001">
    <property type="protein sequence ID" value="MDR0182129.1"/>
    <property type="molecule type" value="Genomic_DNA"/>
</dbReference>
<evidence type="ECO:0000313" key="2">
    <source>
        <dbReference type="Proteomes" id="UP001233535"/>
    </source>
</evidence>
<keyword evidence="2" id="KW-1185">Reference proteome</keyword>